<dbReference type="Pfam" id="PF01262">
    <property type="entry name" value="AlaDh_PNT_C"/>
    <property type="match status" value="1"/>
</dbReference>
<feature type="active site" description="Proton donor/acceptor" evidence="8">
    <location>
        <position position="102"/>
    </location>
</feature>
<evidence type="ECO:0000256" key="6">
    <source>
        <dbReference type="ARBA" id="ARBA00056662"/>
    </source>
</evidence>
<feature type="binding site" evidence="10">
    <location>
        <begin position="244"/>
        <end position="245"/>
    </location>
    <ligand>
        <name>NAD(+)</name>
        <dbReference type="ChEBI" id="CHEBI:57540"/>
    </ligand>
</feature>
<dbReference type="SUPFAM" id="SSF52283">
    <property type="entry name" value="Formate/glycerate dehydrogenase catalytic domain-like"/>
    <property type="match status" value="1"/>
</dbReference>
<feature type="binding site" evidence="10">
    <location>
        <position position="284"/>
    </location>
    <ligand>
        <name>NAD(+)</name>
        <dbReference type="ChEBI" id="CHEBI:57540"/>
    </ligand>
</feature>
<dbReference type="PIRSF" id="PIRSF000183">
    <property type="entry name" value="Alanine_dh"/>
    <property type="match status" value="1"/>
</dbReference>
<dbReference type="Gene3D" id="3.40.50.720">
    <property type="entry name" value="NAD(P)-binding Rossmann-like Domain"/>
    <property type="match status" value="2"/>
</dbReference>
<comment type="similarity">
    <text evidence="2 7">Belongs to the AlaDH/PNT family.</text>
</comment>
<dbReference type="InterPro" id="IPR007886">
    <property type="entry name" value="AlaDH/PNT_N"/>
</dbReference>
<evidence type="ECO:0000313" key="14">
    <source>
        <dbReference type="Proteomes" id="UP000178587"/>
    </source>
</evidence>
<protein>
    <recommendedName>
        <fullName evidence="7">Alanine dehydrogenase</fullName>
        <ecNumber evidence="7">1.4.1.1</ecNumber>
    </recommendedName>
</protein>
<accession>A0A1F6EJK4</accession>
<dbReference type="PANTHER" id="PTHR42795:SF1">
    <property type="entry name" value="ALANINE DEHYDROGENASE"/>
    <property type="match status" value="1"/>
</dbReference>
<evidence type="ECO:0000256" key="8">
    <source>
        <dbReference type="PIRSR" id="PIRSR000183-1"/>
    </source>
</evidence>
<keyword evidence="3 7" id="KW-0560">Oxidoreductase</keyword>
<feature type="binding site" evidence="10">
    <location>
        <position position="140"/>
    </location>
    <ligand>
        <name>NAD(+)</name>
        <dbReference type="ChEBI" id="CHEBI:57540"/>
    </ligand>
</feature>
<feature type="binding site" evidence="9">
    <location>
        <position position="81"/>
    </location>
    <ligand>
        <name>substrate</name>
    </ligand>
</feature>
<feature type="binding site" evidence="9">
    <location>
        <position position="21"/>
    </location>
    <ligand>
        <name>substrate</name>
    </ligand>
</feature>
<dbReference type="GO" id="GO:0005886">
    <property type="term" value="C:plasma membrane"/>
    <property type="evidence" value="ECO:0007669"/>
    <property type="project" value="TreeGrafter"/>
</dbReference>
<evidence type="ECO:0000256" key="1">
    <source>
        <dbReference type="ARBA" id="ARBA00005206"/>
    </source>
</evidence>
<dbReference type="SMART" id="SM01003">
    <property type="entry name" value="AlaDh_PNT_N"/>
    <property type="match status" value="1"/>
</dbReference>
<feature type="binding site" evidence="10">
    <location>
        <begin position="272"/>
        <end position="275"/>
    </location>
    <ligand>
        <name>NAD(+)</name>
        <dbReference type="ChEBI" id="CHEBI:57540"/>
    </ligand>
</feature>
<dbReference type="EC" id="1.4.1.1" evidence="7"/>
<evidence type="ECO:0000256" key="5">
    <source>
        <dbReference type="ARBA" id="ARBA00049277"/>
    </source>
</evidence>
<comment type="catalytic activity">
    <reaction evidence="5 7">
        <text>L-alanine + NAD(+) + H2O = pyruvate + NH4(+) + NADH + H(+)</text>
        <dbReference type="Rhea" id="RHEA:18405"/>
        <dbReference type="ChEBI" id="CHEBI:15361"/>
        <dbReference type="ChEBI" id="CHEBI:15377"/>
        <dbReference type="ChEBI" id="CHEBI:15378"/>
        <dbReference type="ChEBI" id="CHEBI:28938"/>
        <dbReference type="ChEBI" id="CHEBI:57540"/>
        <dbReference type="ChEBI" id="CHEBI:57945"/>
        <dbReference type="ChEBI" id="CHEBI:57972"/>
        <dbReference type="EC" id="1.4.1.1"/>
    </reaction>
</comment>
<feature type="domain" description="Alanine dehydrogenase/pyridine nucleotide transhydrogenase N-terminal" evidence="12">
    <location>
        <begin position="10"/>
        <end position="143"/>
    </location>
</feature>
<feature type="binding site" evidence="10">
    <location>
        <position position="225"/>
    </location>
    <ligand>
        <name>NAD(+)</name>
        <dbReference type="ChEBI" id="CHEBI:57540"/>
    </ligand>
</feature>
<dbReference type="GO" id="GO:0000286">
    <property type="term" value="F:alanine dehydrogenase activity"/>
    <property type="evidence" value="ECO:0007669"/>
    <property type="project" value="UniProtKB-UniRule"/>
</dbReference>
<dbReference type="EMBL" id="MFLU01000018">
    <property type="protein sequence ID" value="OGG73492.1"/>
    <property type="molecule type" value="Genomic_DNA"/>
</dbReference>
<keyword evidence="10" id="KW-0547">Nucleotide-binding</keyword>
<dbReference type="Proteomes" id="UP000178587">
    <property type="component" value="Unassembled WGS sequence"/>
</dbReference>
<dbReference type="CDD" id="cd05305">
    <property type="entry name" value="L-AlaDH"/>
    <property type="match status" value="1"/>
</dbReference>
<dbReference type="SUPFAM" id="SSF51735">
    <property type="entry name" value="NAD(P)-binding Rossmann-fold domains"/>
    <property type="match status" value="1"/>
</dbReference>
<reference evidence="13 14" key="1">
    <citation type="journal article" date="2016" name="Nat. Commun.">
        <title>Thousands of microbial genomes shed light on interconnected biogeochemical processes in an aquifer system.</title>
        <authorList>
            <person name="Anantharaman K."/>
            <person name="Brown C.T."/>
            <person name="Hug L.A."/>
            <person name="Sharon I."/>
            <person name="Castelle C.J."/>
            <person name="Probst A.J."/>
            <person name="Thomas B.C."/>
            <person name="Singh A."/>
            <person name="Wilkins M.J."/>
            <person name="Karaoz U."/>
            <person name="Brodie E.L."/>
            <person name="Williams K.H."/>
            <person name="Hubbard S.S."/>
            <person name="Banfield J.F."/>
        </authorList>
    </citation>
    <scope>NUCLEOTIDE SEQUENCE [LARGE SCALE GENOMIC DNA]</scope>
</reference>
<evidence type="ECO:0000256" key="4">
    <source>
        <dbReference type="ARBA" id="ARBA00023027"/>
    </source>
</evidence>
<evidence type="ECO:0000313" key="13">
    <source>
        <dbReference type="EMBL" id="OGG73492.1"/>
    </source>
</evidence>
<dbReference type="Pfam" id="PF05222">
    <property type="entry name" value="AlaDh_PNT_N"/>
    <property type="match status" value="1"/>
</dbReference>
<evidence type="ECO:0000259" key="11">
    <source>
        <dbReference type="SMART" id="SM01002"/>
    </source>
</evidence>
<dbReference type="SMART" id="SM01002">
    <property type="entry name" value="AlaDh_PNT_C"/>
    <property type="match status" value="1"/>
</dbReference>
<comment type="pathway">
    <text evidence="1">Amino-acid degradation; L-alanine degradation via dehydrogenase pathway; NH(3) and pyruvate from L-alanine: step 1/1.</text>
</comment>
<feature type="domain" description="Alanine dehydrogenase/pyridine nucleotide transhydrogenase NAD(H)-binding" evidence="11">
    <location>
        <begin position="155"/>
        <end position="302"/>
    </location>
</feature>
<proteinExistence type="inferred from homology"/>
<dbReference type="GO" id="GO:0042853">
    <property type="term" value="P:L-alanine catabolic process"/>
    <property type="evidence" value="ECO:0007669"/>
    <property type="project" value="InterPro"/>
</dbReference>
<keyword evidence="4 7" id="KW-0520">NAD</keyword>
<sequence length="370" mass="38782">MLKAGHRVIGIPKEVKVHENRVGLPPAGVHALTERGHKVLVEANAGVGSGFPDSEYRNVGANIVGKAADVFSAADMIVKVKEPIGQERELLRHGQILFTYLHLSADKNLTEALVMCGVTAIAYETVELSDGSLPLLAPMSEVAGKLAAEVGAYYLHKTNGGIGKLMGGVTGVAPANVLILGGGVAGLCAAKVATGMGAHVVVLERAVERMRHINKIMPQVSCLYSTPHALRELLPSTDVLIGAVLLHGARAPRIVARSDIQCMPKGAVVVDISIDQGGCVETARPTTHADPVYEEEGVIHYCVTNMPGIVPRTSTLALSNATLPYVLNLADNGFDAVHRDEALARGVNVHEGRVLCSAVAKACGYDAGTL</sequence>
<comment type="caution">
    <text evidence="13">The sequence shown here is derived from an EMBL/GenBank/DDBJ whole genome shotgun (WGS) entry which is preliminary data.</text>
</comment>
<feature type="binding site" evidence="10">
    <location>
        <position position="209"/>
    </location>
    <ligand>
        <name>NAD(+)</name>
        <dbReference type="ChEBI" id="CHEBI:57540"/>
    </ligand>
</feature>
<dbReference type="NCBIfam" id="TIGR00518">
    <property type="entry name" value="alaDH"/>
    <property type="match status" value="1"/>
</dbReference>
<dbReference type="STRING" id="1798507.A3A34_01370"/>
<evidence type="ECO:0000256" key="2">
    <source>
        <dbReference type="ARBA" id="ARBA00005689"/>
    </source>
</evidence>
<dbReference type="InterPro" id="IPR036291">
    <property type="entry name" value="NAD(P)-bd_dom_sf"/>
</dbReference>
<gene>
    <name evidence="13" type="ORF">A3A34_01370</name>
</gene>
<evidence type="ECO:0000256" key="3">
    <source>
        <dbReference type="ARBA" id="ARBA00023002"/>
    </source>
</evidence>
<name>A0A1F6EJK4_9BACT</name>
<dbReference type="InterPro" id="IPR008141">
    <property type="entry name" value="Ala_DH"/>
</dbReference>
<feature type="active site" description="Proton donor/acceptor" evidence="8">
    <location>
        <position position="275"/>
    </location>
</feature>
<evidence type="ECO:0000256" key="7">
    <source>
        <dbReference type="PIRNR" id="PIRNR000183"/>
    </source>
</evidence>
<dbReference type="FunFam" id="3.40.50.720:FF:000433">
    <property type="entry name" value="Alanine dehydrogenase 1"/>
    <property type="match status" value="1"/>
</dbReference>
<feature type="binding site" evidence="10">
    <location>
        <begin position="303"/>
        <end position="306"/>
    </location>
    <ligand>
        <name>NAD(+)</name>
        <dbReference type="ChEBI" id="CHEBI:57540"/>
    </ligand>
</feature>
<dbReference type="InterPro" id="IPR008143">
    <property type="entry name" value="Ala_DH/PNT_CS2"/>
</dbReference>
<dbReference type="GO" id="GO:0000166">
    <property type="term" value="F:nucleotide binding"/>
    <property type="evidence" value="ECO:0007669"/>
    <property type="project" value="UniProtKB-KW"/>
</dbReference>
<evidence type="ECO:0000256" key="10">
    <source>
        <dbReference type="PIRSR" id="PIRSR000183-3"/>
    </source>
</evidence>
<dbReference type="PANTHER" id="PTHR42795">
    <property type="entry name" value="ALANINE DEHYDROGENASE"/>
    <property type="match status" value="1"/>
</dbReference>
<dbReference type="AlphaFoldDB" id="A0A1F6EJK4"/>
<dbReference type="InterPro" id="IPR007698">
    <property type="entry name" value="AlaDH/PNT_NAD(H)-bd"/>
</dbReference>
<organism evidence="13 14">
    <name type="scientific">Candidatus Kaiserbacteria bacterium RIFCSPLOWO2_01_FULL_50_24</name>
    <dbReference type="NCBI Taxonomy" id="1798507"/>
    <lineage>
        <taxon>Bacteria</taxon>
        <taxon>Candidatus Kaiseribacteriota</taxon>
    </lineage>
</organism>
<evidence type="ECO:0000259" key="12">
    <source>
        <dbReference type="SMART" id="SM01003"/>
    </source>
</evidence>
<evidence type="ECO:0000256" key="9">
    <source>
        <dbReference type="PIRSR" id="PIRSR000183-2"/>
    </source>
</evidence>
<comment type="function">
    <text evidence="6">May play a role in cell wall synthesis as L-alanine is an important constituent of the peptidoglycan layer.</text>
</comment>
<dbReference type="PROSITE" id="PS00837">
    <property type="entry name" value="ALADH_PNT_2"/>
    <property type="match status" value="1"/>
</dbReference>